<dbReference type="Proteomes" id="UP001607157">
    <property type="component" value="Unassembled WGS sequence"/>
</dbReference>
<name>A0ABW7I4Y3_9RHOB</name>
<organism evidence="1 2">
    <name type="scientific">Roseovarius aquimarinus</name>
    <dbReference type="NCBI Taxonomy" id="1229156"/>
    <lineage>
        <taxon>Bacteria</taxon>
        <taxon>Pseudomonadati</taxon>
        <taxon>Pseudomonadota</taxon>
        <taxon>Alphaproteobacteria</taxon>
        <taxon>Rhodobacterales</taxon>
        <taxon>Roseobacteraceae</taxon>
        <taxon>Roseovarius</taxon>
    </lineage>
</organism>
<dbReference type="RefSeq" id="WP_377168838.1">
    <property type="nucleotide sequence ID" value="NZ_JBHTJC010000001.1"/>
</dbReference>
<dbReference type="Gene3D" id="3.40.50.1110">
    <property type="entry name" value="SGNH hydrolase"/>
    <property type="match status" value="1"/>
</dbReference>
<evidence type="ECO:0008006" key="3">
    <source>
        <dbReference type="Google" id="ProtNLM"/>
    </source>
</evidence>
<comment type="caution">
    <text evidence="1">The sequence shown here is derived from an EMBL/GenBank/DDBJ whole genome shotgun (WGS) entry which is preliminary data.</text>
</comment>
<proteinExistence type="predicted"/>
<sequence length="315" mass="34166">MGKRMMIWLGAGAVLLAGAAALWAMRAAPVSPEAFAAAHAAPSVPPEAGMRVYHLGHSLVGRDMPAMLEQLAPAPHAYMSQLGWGTSLREHWEPDLPINGFEAENDHPRFAPAREAISSGTYDAVILTEMVEIEDAIRHHASAKYLAEWAGLARQADPGTRLYLYETWHRLDDEAGWLERLGRDLQGAWVSRLLRPAHTADAPPIRLIPAGQVMAALVRRVEAAGGIGPMTDRTDLFRLAEDGSQDMIHPSDLGNYLVALTHYAVLYHRSPVGLPHALARADGSPADEPGPELARVMQETVWDVVSAMPMTGVAP</sequence>
<reference evidence="1 2" key="1">
    <citation type="submission" date="2024-10" db="EMBL/GenBank/DDBJ databases">
        <authorList>
            <person name="Yang X.-N."/>
        </authorList>
    </citation>
    <scope>NUCLEOTIDE SEQUENCE [LARGE SCALE GENOMIC DNA]</scope>
    <source>
        <strain evidence="1 2">CAU 1059</strain>
    </source>
</reference>
<protein>
    <recommendedName>
        <fullName evidence="3">SGNH/GDSL hydrolase family protein</fullName>
    </recommendedName>
</protein>
<accession>A0ABW7I4Y3</accession>
<gene>
    <name evidence="1" type="ORF">ACGRVM_03010</name>
</gene>
<evidence type="ECO:0000313" key="2">
    <source>
        <dbReference type="Proteomes" id="UP001607157"/>
    </source>
</evidence>
<evidence type="ECO:0000313" key="1">
    <source>
        <dbReference type="EMBL" id="MFH0252846.1"/>
    </source>
</evidence>
<keyword evidence="2" id="KW-1185">Reference proteome</keyword>
<dbReference type="InterPro" id="IPR036514">
    <property type="entry name" value="SGNH_hydro_sf"/>
</dbReference>
<dbReference type="EMBL" id="JBIHMM010000001">
    <property type="protein sequence ID" value="MFH0252846.1"/>
    <property type="molecule type" value="Genomic_DNA"/>
</dbReference>